<reference evidence="1 2" key="1">
    <citation type="submission" date="2019-06" db="EMBL/GenBank/DDBJ databases">
        <title>Sequencing the genomes of 1000 actinobacteria strains.</title>
        <authorList>
            <person name="Klenk H.-P."/>
        </authorList>
    </citation>
    <scope>NUCLEOTIDE SEQUENCE [LARGE SCALE GENOMIC DNA]</scope>
    <source>
        <strain evidence="1 2">DSM 45885</strain>
    </source>
</reference>
<dbReference type="AlphaFoldDB" id="A0A561W544"/>
<keyword evidence="2" id="KW-1185">Reference proteome</keyword>
<evidence type="ECO:0008006" key="3">
    <source>
        <dbReference type="Google" id="ProtNLM"/>
    </source>
</evidence>
<dbReference type="Proteomes" id="UP000317685">
    <property type="component" value="Unassembled WGS sequence"/>
</dbReference>
<evidence type="ECO:0000313" key="1">
    <source>
        <dbReference type="EMBL" id="TWG18996.1"/>
    </source>
</evidence>
<name>A0A561W544_9ACTN</name>
<dbReference type="EMBL" id="VIWZ01000001">
    <property type="protein sequence ID" value="TWG18996.1"/>
    <property type="molecule type" value="Genomic_DNA"/>
</dbReference>
<protein>
    <recommendedName>
        <fullName evidence="3">Immunity protein 21 of polymorphic toxin system</fullName>
    </recommendedName>
</protein>
<comment type="caution">
    <text evidence="1">The sequence shown here is derived from an EMBL/GenBank/DDBJ whole genome shotgun (WGS) entry which is preliminary data.</text>
</comment>
<accession>A0A561W544</accession>
<evidence type="ECO:0000313" key="2">
    <source>
        <dbReference type="Proteomes" id="UP000317685"/>
    </source>
</evidence>
<sequence length="169" mass="18547">MTGMAVPLAVHRASVWVQHGQVLVSDAEDGDLAGLDDSWDDAVESGHFVGTADGIVNIVTPRADSSGTPFTVEEWADEPPDDRHDWDHEVDIDIDVPSGKLELFLTTGEIEDGTVRLAKAGPCRLRVSARFPEAGDDAADVYRLRVWPRTADTPPQLRQSWPHWPSVRS</sequence>
<organism evidence="1 2">
    <name type="scientific">Micromonospora taraxaci</name>
    <dbReference type="NCBI Taxonomy" id="1316803"/>
    <lineage>
        <taxon>Bacteria</taxon>
        <taxon>Bacillati</taxon>
        <taxon>Actinomycetota</taxon>
        <taxon>Actinomycetes</taxon>
        <taxon>Micromonosporales</taxon>
        <taxon>Micromonosporaceae</taxon>
        <taxon>Micromonospora</taxon>
    </lineage>
</organism>
<proteinExistence type="predicted"/>
<gene>
    <name evidence="1" type="ORF">FHU34_114371</name>
</gene>